<dbReference type="Gramene" id="TuG1812G0700002940.01.T01">
    <property type="protein sequence ID" value="TuG1812G0700002940.01.T01.cds378911"/>
    <property type="gene ID" value="TuG1812G0700002940.01"/>
</dbReference>
<proteinExistence type="predicted"/>
<name>A0A8R7V2N9_TRIUA</name>
<organism evidence="1 2">
    <name type="scientific">Triticum urartu</name>
    <name type="common">Red wild einkorn</name>
    <name type="synonym">Crithodium urartu</name>
    <dbReference type="NCBI Taxonomy" id="4572"/>
    <lineage>
        <taxon>Eukaryota</taxon>
        <taxon>Viridiplantae</taxon>
        <taxon>Streptophyta</taxon>
        <taxon>Embryophyta</taxon>
        <taxon>Tracheophyta</taxon>
        <taxon>Spermatophyta</taxon>
        <taxon>Magnoliopsida</taxon>
        <taxon>Liliopsida</taxon>
        <taxon>Poales</taxon>
        <taxon>Poaceae</taxon>
        <taxon>BOP clade</taxon>
        <taxon>Pooideae</taxon>
        <taxon>Triticodae</taxon>
        <taxon>Triticeae</taxon>
        <taxon>Triticinae</taxon>
        <taxon>Triticum</taxon>
    </lineage>
</organism>
<reference evidence="1" key="3">
    <citation type="submission" date="2022-06" db="UniProtKB">
        <authorList>
            <consortium name="EnsemblPlants"/>
        </authorList>
    </citation>
    <scope>IDENTIFICATION</scope>
</reference>
<dbReference type="AlphaFoldDB" id="A0A8R7V2N9"/>
<sequence>MRREAEGKADNKQRQGTVRATAEEVAVLHNLQRAGTQVYNLPTARRFAKGSKEIEKMHKLWGGWTSALYLRH</sequence>
<accession>A0A8R7V2N9</accession>
<dbReference type="EnsemblPlants" id="TuG1812G0700002940.01.T01">
    <property type="protein sequence ID" value="TuG1812G0700002940.01.T01.cds378911"/>
    <property type="gene ID" value="TuG1812G0700002940.01"/>
</dbReference>
<evidence type="ECO:0000313" key="2">
    <source>
        <dbReference type="Proteomes" id="UP000015106"/>
    </source>
</evidence>
<reference evidence="2" key="1">
    <citation type="journal article" date="2013" name="Nature">
        <title>Draft genome of the wheat A-genome progenitor Triticum urartu.</title>
        <authorList>
            <person name="Ling H.Q."/>
            <person name="Zhao S."/>
            <person name="Liu D."/>
            <person name="Wang J."/>
            <person name="Sun H."/>
            <person name="Zhang C."/>
            <person name="Fan H."/>
            <person name="Li D."/>
            <person name="Dong L."/>
            <person name="Tao Y."/>
            <person name="Gao C."/>
            <person name="Wu H."/>
            <person name="Li Y."/>
            <person name="Cui Y."/>
            <person name="Guo X."/>
            <person name="Zheng S."/>
            <person name="Wang B."/>
            <person name="Yu K."/>
            <person name="Liang Q."/>
            <person name="Yang W."/>
            <person name="Lou X."/>
            <person name="Chen J."/>
            <person name="Feng M."/>
            <person name="Jian J."/>
            <person name="Zhang X."/>
            <person name="Luo G."/>
            <person name="Jiang Y."/>
            <person name="Liu J."/>
            <person name="Wang Z."/>
            <person name="Sha Y."/>
            <person name="Zhang B."/>
            <person name="Wu H."/>
            <person name="Tang D."/>
            <person name="Shen Q."/>
            <person name="Xue P."/>
            <person name="Zou S."/>
            <person name="Wang X."/>
            <person name="Liu X."/>
            <person name="Wang F."/>
            <person name="Yang Y."/>
            <person name="An X."/>
            <person name="Dong Z."/>
            <person name="Zhang K."/>
            <person name="Zhang X."/>
            <person name="Luo M.C."/>
            <person name="Dvorak J."/>
            <person name="Tong Y."/>
            <person name="Wang J."/>
            <person name="Yang H."/>
            <person name="Li Z."/>
            <person name="Wang D."/>
            <person name="Zhang A."/>
            <person name="Wang J."/>
        </authorList>
    </citation>
    <scope>NUCLEOTIDE SEQUENCE</scope>
    <source>
        <strain evidence="2">cv. G1812</strain>
    </source>
</reference>
<keyword evidence="2" id="KW-1185">Reference proteome</keyword>
<protein>
    <submittedName>
        <fullName evidence="1">Uncharacterized protein</fullName>
    </submittedName>
</protein>
<reference evidence="1" key="2">
    <citation type="submission" date="2018-03" db="EMBL/GenBank/DDBJ databases">
        <title>The Triticum urartu genome reveals the dynamic nature of wheat genome evolution.</title>
        <authorList>
            <person name="Ling H."/>
            <person name="Ma B."/>
            <person name="Shi X."/>
            <person name="Liu H."/>
            <person name="Dong L."/>
            <person name="Sun H."/>
            <person name="Cao Y."/>
            <person name="Gao Q."/>
            <person name="Zheng S."/>
            <person name="Li Y."/>
            <person name="Yu Y."/>
            <person name="Du H."/>
            <person name="Qi M."/>
            <person name="Li Y."/>
            <person name="Yu H."/>
            <person name="Cui Y."/>
            <person name="Wang N."/>
            <person name="Chen C."/>
            <person name="Wu H."/>
            <person name="Zhao Y."/>
            <person name="Zhang J."/>
            <person name="Li Y."/>
            <person name="Zhou W."/>
            <person name="Zhang B."/>
            <person name="Hu W."/>
            <person name="Eijk M."/>
            <person name="Tang J."/>
            <person name="Witsenboer H."/>
            <person name="Zhao S."/>
            <person name="Li Z."/>
            <person name="Zhang A."/>
            <person name="Wang D."/>
            <person name="Liang C."/>
        </authorList>
    </citation>
    <scope>NUCLEOTIDE SEQUENCE [LARGE SCALE GENOMIC DNA]</scope>
    <source>
        <strain evidence="1">cv. G1812</strain>
    </source>
</reference>
<dbReference type="Proteomes" id="UP000015106">
    <property type="component" value="Chromosome 7"/>
</dbReference>
<evidence type="ECO:0000313" key="1">
    <source>
        <dbReference type="EnsemblPlants" id="TuG1812G0700002940.01.T01.cds378911"/>
    </source>
</evidence>